<dbReference type="PROSITE" id="PS51257">
    <property type="entry name" value="PROKAR_LIPOPROTEIN"/>
    <property type="match status" value="1"/>
</dbReference>
<proteinExistence type="predicted"/>
<dbReference type="Gene3D" id="1.10.510.10">
    <property type="entry name" value="Transferase(Phosphotransferase) domain 1"/>
    <property type="match status" value="1"/>
</dbReference>
<dbReference type="GO" id="GO:0035861">
    <property type="term" value="C:site of double-strand break"/>
    <property type="evidence" value="ECO:0007669"/>
    <property type="project" value="TreeGrafter"/>
</dbReference>
<evidence type="ECO:0000313" key="13">
    <source>
        <dbReference type="Proteomes" id="UP001219355"/>
    </source>
</evidence>
<dbReference type="PANTHER" id="PTHR43895">
    <property type="entry name" value="CALCIUM/CALMODULIN-DEPENDENT PROTEIN KINASE KINASE-RELATED"/>
    <property type="match status" value="1"/>
</dbReference>
<dbReference type="FunFam" id="1.10.510.10:FF:000692">
    <property type="entry name" value="Serine/threonine protein kinase, variant"/>
    <property type="match status" value="1"/>
</dbReference>
<sequence>MKHSQLAPLPERLPFRIVSSTIGQGAYACIKKACPLQTDTPVVAVKFIHKEYAARHGRITDKQLQMEVALHKHVGLHNNIITFYNSDEDDTWRWIAMELAEGGDLFDKIEADEGVGEDIAHVYFTQLVNAVGFMHSKGVGHRDIKPENILLASDGNLKLADFGLATLFEYNGSTKLCTTLCGSPPYIAPEVIQCSKRRQSRGEGYMADRADIWSCGVVLFVLLVGNTPWDSPTDESYEYCDYVKTDAKPEDELWQRLPAAAMSLLRGMMKINVSKRFSMQDVRRHPWFTKQNRYLSPDGRLINPVNMATTMFESLHINFNQDPLSSSQNRYSADQDAVMTDQSHEDMKPKFSSTQPEAATDDMLIDWDGPPRLTTSIQSASQPKDMLNAGDNAILAERLMDEPSMSQFSATPSVPLSRTQNAGTFKDIIPSGLTRFFSNWPLSLLIPRICETLHLLHVPASPKTSDSSVLIRVRTIDDRKCPLNGNIIVEAIGEGIAEVEFVKIKGDPLEWRRFFKKVAVLCKDAVLRPNS</sequence>
<feature type="domain" description="Protein kinase" evidence="11">
    <location>
        <begin position="16"/>
        <end position="288"/>
    </location>
</feature>
<dbReference type="PROSITE" id="PS00108">
    <property type="entry name" value="PROTEIN_KINASE_ST"/>
    <property type="match status" value="1"/>
</dbReference>
<dbReference type="SUPFAM" id="SSF56112">
    <property type="entry name" value="Protein kinase-like (PK-like)"/>
    <property type="match status" value="1"/>
</dbReference>
<evidence type="ECO:0000256" key="6">
    <source>
        <dbReference type="ARBA" id="ARBA00022840"/>
    </source>
</evidence>
<dbReference type="SMART" id="SM00220">
    <property type="entry name" value="S_TKc"/>
    <property type="match status" value="1"/>
</dbReference>
<dbReference type="GO" id="GO:0004674">
    <property type="term" value="F:protein serine/threonine kinase activity"/>
    <property type="evidence" value="ECO:0007669"/>
    <property type="project" value="UniProtKB-KW"/>
</dbReference>
<evidence type="ECO:0000256" key="5">
    <source>
        <dbReference type="ARBA" id="ARBA00022777"/>
    </source>
</evidence>
<keyword evidence="3 12" id="KW-0808">Transferase</keyword>
<evidence type="ECO:0000256" key="10">
    <source>
        <dbReference type="SAM" id="MobiDB-lite"/>
    </source>
</evidence>
<feature type="region of interest" description="Disordered" evidence="10">
    <location>
        <begin position="324"/>
        <end position="355"/>
    </location>
</feature>
<dbReference type="PANTHER" id="PTHR43895:SF32">
    <property type="entry name" value="SERINE_THREONINE-PROTEIN KINASE CHK1"/>
    <property type="match status" value="1"/>
</dbReference>
<evidence type="ECO:0000256" key="2">
    <source>
        <dbReference type="ARBA" id="ARBA00022527"/>
    </source>
</evidence>
<dbReference type="EC" id="2.7.11.1" evidence="1"/>
<reference evidence="12" key="1">
    <citation type="submission" date="2023-03" db="EMBL/GenBank/DDBJ databases">
        <title>Emydomyces testavorans Genome Sequence.</title>
        <authorList>
            <person name="Hoyer L."/>
        </authorList>
    </citation>
    <scope>NUCLEOTIDE SEQUENCE</scope>
    <source>
        <strain evidence="12">16-2883</strain>
    </source>
</reference>
<evidence type="ECO:0000256" key="3">
    <source>
        <dbReference type="ARBA" id="ARBA00022679"/>
    </source>
</evidence>
<keyword evidence="5 12" id="KW-0418">Kinase</keyword>
<dbReference type="InterPro" id="IPR017441">
    <property type="entry name" value="Protein_kinase_ATP_BS"/>
</dbReference>
<keyword evidence="2" id="KW-0723">Serine/threonine-protein kinase</keyword>
<dbReference type="EMBL" id="CP120630">
    <property type="protein sequence ID" value="WEW60673.1"/>
    <property type="molecule type" value="Genomic_DNA"/>
</dbReference>
<keyword evidence="6 9" id="KW-0067">ATP-binding</keyword>
<protein>
    <recommendedName>
        <fullName evidence="1">non-specific serine/threonine protein kinase</fullName>
        <ecNumber evidence="1">2.7.11.1</ecNumber>
    </recommendedName>
</protein>
<comment type="catalytic activity">
    <reaction evidence="8">
        <text>L-seryl-[protein] + ATP = O-phospho-L-seryl-[protein] + ADP + H(+)</text>
        <dbReference type="Rhea" id="RHEA:17989"/>
        <dbReference type="Rhea" id="RHEA-COMP:9863"/>
        <dbReference type="Rhea" id="RHEA-COMP:11604"/>
        <dbReference type="ChEBI" id="CHEBI:15378"/>
        <dbReference type="ChEBI" id="CHEBI:29999"/>
        <dbReference type="ChEBI" id="CHEBI:30616"/>
        <dbReference type="ChEBI" id="CHEBI:83421"/>
        <dbReference type="ChEBI" id="CHEBI:456216"/>
        <dbReference type="EC" id="2.7.11.1"/>
    </reaction>
</comment>
<organism evidence="12 13">
    <name type="scientific">Emydomyces testavorans</name>
    <dbReference type="NCBI Taxonomy" id="2070801"/>
    <lineage>
        <taxon>Eukaryota</taxon>
        <taxon>Fungi</taxon>
        <taxon>Dikarya</taxon>
        <taxon>Ascomycota</taxon>
        <taxon>Pezizomycotina</taxon>
        <taxon>Eurotiomycetes</taxon>
        <taxon>Eurotiomycetidae</taxon>
        <taxon>Onygenales</taxon>
        <taxon>Nannizziopsiaceae</taxon>
        <taxon>Emydomyces</taxon>
    </lineage>
</organism>
<keyword evidence="4 9" id="KW-0547">Nucleotide-binding</keyword>
<dbReference type="PROSITE" id="PS50011">
    <property type="entry name" value="PROTEIN_KINASE_DOM"/>
    <property type="match status" value="1"/>
</dbReference>
<feature type="binding site" evidence="9">
    <location>
        <position position="46"/>
    </location>
    <ligand>
        <name>ATP</name>
        <dbReference type="ChEBI" id="CHEBI:30616"/>
    </ligand>
</feature>
<keyword evidence="13" id="KW-1185">Reference proteome</keyword>
<evidence type="ECO:0000256" key="9">
    <source>
        <dbReference type="PROSITE-ProRule" id="PRU10141"/>
    </source>
</evidence>
<evidence type="ECO:0000259" key="11">
    <source>
        <dbReference type="PROSITE" id="PS50011"/>
    </source>
</evidence>
<gene>
    <name evidence="12" type="primary">chk1</name>
    <name evidence="12" type="ORF">PRK78_006160</name>
</gene>
<dbReference type="InterPro" id="IPR008271">
    <property type="entry name" value="Ser/Thr_kinase_AS"/>
</dbReference>
<dbReference type="Proteomes" id="UP001219355">
    <property type="component" value="Chromosome 4"/>
</dbReference>
<evidence type="ECO:0000313" key="12">
    <source>
        <dbReference type="EMBL" id="WEW60673.1"/>
    </source>
</evidence>
<dbReference type="GO" id="GO:0005737">
    <property type="term" value="C:cytoplasm"/>
    <property type="evidence" value="ECO:0007669"/>
    <property type="project" value="TreeGrafter"/>
</dbReference>
<dbReference type="InterPro" id="IPR000719">
    <property type="entry name" value="Prot_kinase_dom"/>
</dbReference>
<dbReference type="GO" id="GO:0005524">
    <property type="term" value="F:ATP binding"/>
    <property type="evidence" value="ECO:0007669"/>
    <property type="project" value="UniProtKB-UniRule"/>
</dbReference>
<dbReference type="GO" id="GO:0007095">
    <property type="term" value="P:mitotic G2 DNA damage checkpoint signaling"/>
    <property type="evidence" value="ECO:0007669"/>
    <property type="project" value="TreeGrafter"/>
</dbReference>
<evidence type="ECO:0000256" key="1">
    <source>
        <dbReference type="ARBA" id="ARBA00012513"/>
    </source>
</evidence>
<dbReference type="PROSITE" id="PS00107">
    <property type="entry name" value="PROTEIN_KINASE_ATP"/>
    <property type="match status" value="1"/>
</dbReference>
<dbReference type="GO" id="GO:0005634">
    <property type="term" value="C:nucleus"/>
    <property type="evidence" value="ECO:0007669"/>
    <property type="project" value="TreeGrafter"/>
</dbReference>
<comment type="catalytic activity">
    <reaction evidence="7">
        <text>L-threonyl-[protein] + ATP = O-phospho-L-threonyl-[protein] + ADP + H(+)</text>
        <dbReference type="Rhea" id="RHEA:46608"/>
        <dbReference type="Rhea" id="RHEA-COMP:11060"/>
        <dbReference type="Rhea" id="RHEA-COMP:11605"/>
        <dbReference type="ChEBI" id="CHEBI:15378"/>
        <dbReference type="ChEBI" id="CHEBI:30013"/>
        <dbReference type="ChEBI" id="CHEBI:30616"/>
        <dbReference type="ChEBI" id="CHEBI:61977"/>
        <dbReference type="ChEBI" id="CHEBI:456216"/>
        <dbReference type="EC" id="2.7.11.1"/>
    </reaction>
</comment>
<dbReference type="AlphaFoldDB" id="A0AAF0IKL8"/>
<name>A0AAF0IKL8_9EURO</name>
<dbReference type="InterPro" id="IPR011009">
    <property type="entry name" value="Kinase-like_dom_sf"/>
</dbReference>
<evidence type="ECO:0000256" key="7">
    <source>
        <dbReference type="ARBA" id="ARBA00047899"/>
    </source>
</evidence>
<accession>A0AAF0IKL8</accession>
<evidence type="ECO:0000256" key="8">
    <source>
        <dbReference type="ARBA" id="ARBA00048679"/>
    </source>
</evidence>
<dbReference type="Pfam" id="PF00069">
    <property type="entry name" value="Pkinase"/>
    <property type="match status" value="1"/>
</dbReference>
<evidence type="ECO:0000256" key="4">
    <source>
        <dbReference type="ARBA" id="ARBA00022741"/>
    </source>
</evidence>